<evidence type="ECO:0000313" key="17">
    <source>
        <dbReference type="Proteomes" id="UP000228560"/>
    </source>
</evidence>
<comment type="caution">
    <text evidence="12">The sequence shown here is derived from an EMBL/GenBank/DDBJ whole genome shotgun (WGS) entry which is preliminary data.</text>
</comment>
<evidence type="ECO:0000256" key="3">
    <source>
        <dbReference type="ARBA" id="ARBA00022676"/>
    </source>
</evidence>
<dbReference type="Gene3D" id="3.40.1030.10">
    <property type="entry name" value="Nucleoside phosphorylase/phosphoribosyltransferase catalytic domain"/>
    <property type="match status" value="1"/>
</dbReference>
<dbReference type="InterPro" id="IPR017459">
    <property type="entry name" value="Glycosyl_Trfase_fam3_N_dom"/>
</dbReference>
<organism evidence="12 16">
    <name type="scientific">Candidatus Infernicultor aquiphilus</name>
    <dbReference type="NCBI Taxonomy" id="1805029"/>
    <lineage>
        <taxon>Bacteria</taxon>
        <taxon>Pseudomonadati</taxon>
        <taxon>Atribacterota</taxon>
        <taxon>Candidatus Phoenicimicrobiia</taxon>
        <taxon>Candidatus Pheonicimicrobiales</taxon>
        <taxon>Candidatus Phoenicimicrobiaceae</taxon>
        <taxon>Candidatus Infernicultor</taxon>
    </lineage>
</organism>
<evidence type="ECO:0000256" key="7">
    <source>
        <dbReference type="ARBA" id="ARBA00052328"/>
    </source>
</evidence>
<evidence type="ECO:0000313" key="15">
    <source>
        <dbReference type="EMBL" id="PJB56617.1"/>
    </source>
</evidence>
<dbReference type="Proteomes" id="UP000182763">
    <property type="component" value="Unassembled WGS sequence"/>
</dbReference>
<dbReference type="EMBL" id="PFIP01000019">
    <property type="protein sequence ID" value="PIX35131.1"/>
    <property type="molecule type" value="Genomic_DNA"/>
</dbReference>
<accession>A0A1J5G591</accession>
<dbReference type="SUPFAM" id="SSF47648">
    <property type="entry name" value="Nucleoside phosphorylase/phosphoribosyltransferase N-terminal domain"/>
    <property type="match status" value="1"/>
</dbReference>
<feature type="binding site" evidence="9">
    <location>
        <begin position="83"/>
        <end position="84"/>
    </location>
    <ligand>
        <name>5-phospho-alpha-D-ribose 1-diphosphate</name>
        <dbReference type="ChEBI" id="CHEBI:58017"/>
    </ligand>
</feature>
<dbReference type="UniPathway" id="UPA00035">
    <property type="reaction ID" value="UER00041"/>
</dbReference>
<keyword evidence="3 9" id="KW-0328">Glycosyltransferase</keyword>
<gene>
    <name evidence="9 13" type="primary">trpD</name>
    <name evidence="12" type="ORF">AUK42_06645</name>
    <name evidence="15" type="ORF">CO097_04785</name>
    <name evidence="14" type="ORF">COZ07_10475</name>
    <name evidence="13" type="ORF">COZ58_01220</name>
</gene>
<feature type="binding site" evidence="9">
    <location>
        <position position="225"/>
    </location>
    <ligand>
        <name>Mg(2+)</name>
        <dbReference type="ChEBI" id="CHEBI:18420"/>
        <label>2</label>
    </ligand>
</feature>
<dbReference type="EMBL" id="MNYY01000131">
    <property type="protein sequence ID" value="OIP67801.1"/>
    <property type="molecule type" value="Genomic_DNA"/>
</dbReference>
<comment type="function">
    <text evidence="9">Catalyzes the transfer of the phosphoribosyl group of 5-phosphorylribose-1-pyrophosphate (PRPP) to anthranilate to yield N-(5'-phosphoribosyl)-anthranilate (PRA).</text>
</comment>
<evidence type="ECO:0000256" key="1">
    <source>
        <dbReference type="ARBA" id="ARBA00004907"/>
    </source>
</evidence>
<dbReference type="InterPro" id="IPR005940">
    <property type="entry name" value="Anthranilate_Pribosyl_Tfrase"/>
</dbReference>
<proteinExistence type="inferred from homology"/>
<feature type="binding site" evidence="9">
    <location>
        <position position="88"/>
    </location>
    <ligand>
        <name>5-phospho-alpha-D-ribose 1-diphosphate</name>
        <dbReference type="ChEBI" id="CHEBI:58017"/>
    </ligand>
</feature>
<feature type="domain" description="Glycosyl transferase family 3 N-terminal" evidence="11">
    <location>
        <begin position="3"/>
        <end position="65"/>
    </location>
</feature>
<feature type="binding site" evidence="9">
    <location>
        <position position="226"/>
    </location>
    <ligand>
        <name>Mg(2+)</name>
        <dbReference type="ChEBI" id="CHEBI:18420"/>
        <label>2</label>
    </ligand>
</feature>
<dbReference type="Proteomes" id="UP000228560">
    <property type="component" value="Unassembled WGS sequence"/>
</dbReference>
<name>A0A1J5G591_9BACT</name>
<dbReference type="STRING" id="1805029.AUK42_06645"/>
<dbReference type="EMBL" id="PFTV01000117">
    <property type="protein sequence ID" value="PJB56617.1"/>
    <property type="molecule type" value="Genomic_DNA"/>
</dbReference>
<dbReference type="Pfam" id="PF02885">
    <property type="entry name" value="Glycos_trans_3N"/>
    <property type="match status" value="1"/>
</dbReference>
<feature type="binding site" evidence="9">
    <location>
        <position position="120"/>
    </location>
    <ligand>
        <name>5-phospho-alpha-D-ribose 1-diphosphate</name>
        <dbReference type="ChEBI" id="CHEBI:58017"/>
    </ligand>
</feature>
<evidence type="ECO:0000313" key="16">
    <source>
        <dbReference type="Proteomes" id="UP000182763"/>
    </source>
</evidence>
<dbReference type="HAMAP" id="MF_00211">
    <property type="entry name" value="TrpD"/>
    <property type="match status" value="1"/>
</dbReference>
<evidence type="ECO:0000256" key="6">
    <source>
        <dbReference type="ARBA" id="ARBA00023141"/>
    </source>
</evidence>
<dbReference type="PANTHER" id="PTHR43285">
    <property type="entry name" value="ANTHRANILATE PHOSPHORIBOSYLTRANSFERASE"/>
    <property type="match status" value="1"/>
</dbReference>
<dbReference type="EMBL" id="PFKO01000388">
    <property type="protein sequence ID" value="PIY31077.1"/>
    <property type="molecule type" value="Genomic_DNA"/>
</dbReference>
<dbReference type="Proteomes" id="UP000230646">
    <property type="component" value="Unassembled WGS sequence"/>
</dbReference>
<dbReference type="RefSeq" id="WP_406608558.1">
    <property type="nucleotide sequence ID" value="NZ_PFKO01000388.1"/>
</dbReference>
<accession>A0A2M7KAH4</accession>
<comment type="catalytic activity">
    <reaction evidence="7 9">
        <text>N-(5-phospho-beta-D-ribosyl)anthranilate + diphosphate = 5-phospho-alpha-D-ribose 1-diphosphate + anthranilate</text>
        <dbReference type="Rhea" id="RHEA:11768"/>
        <dbReference type="ChEBI" id="CHEBI:16567"/>
        <dbReference type="ChEBI" id="CHEBI:18277"/>
        <dbReference type="ChEBI" id="CHEBI:33019"/>
        <dbReference type="ChEBI" id="CHEBI:58017"/>
        <dbReference type="EC" id="2.4.2.18"/>
    </reaction>
</comment>
<feature type="binding site" evidence="9">
    <location>
        <position position="226"/>
    </location>
    <ligand>
        <name>Mg(2+)</name>
        <dbReference type="ChEBI" id="CHEBI:18420"/>
        <label>1</label>
    </ligand>
</feature>
<evidence type="ECO:0000256" key="4">
    <source>
        <dbReference type="ARBA" id="ARBA00022679"/>
    </source>
</evidence>
<dbReference type="GO" id="GO:0000162">
    <property type="term" value="P:L-tryptophan biosynthetic process"/>
    <property type="evidence" value="ECO:0007669"/>
    <property type="project" value="UniProtKB-UniRule"/>
</dbReference>
<keyword evidence="4 9" id="KW-0808">Transferase</keyword>
<dbReference type="Pfam" id="PF00591">
    <property type="entry name" value="Glycos_transf_3"/>
    <property type="match status" value="1"/>
</dbReference>
<evidence type="ECO:0000256" key="2">
    <source>
        <dbReference type="ARBA" id="ARBA00022605"/>
    </source>
</evidence>
<comment type="caution">
    <text evidence="9">Lacks conserved residue(s) required for the propagation of feature annotation.</text>
</comment>
<comment type="similarity">
    <text evidence="9">Belongs to the anthranilate phosphoribosyltransferase family.</text>
</comment>
<reference evidence="12 16" key="1">
    <citation type="journal article" date="2016" name="Environ. Microbiol.">
        <title>Genomic resolution of a cold subsurface aquifer community provides metabolic insights for novel microbes adapted to high CO concentrations.</title>
        <authorList>
            <person name="Probst A.J."/>
            <person name="Castelle C.J."/>
            <person name="Singh A."/>
            <person name="Brown C.T."/>
            <person name="Anantharaman K."/>
            <person name="Sharon I."/>
            <person name="Hug L.A."/>
            <person name="Burstein D."/>
            <person name="Emerson J.B."/>
            <person name="Thomas B.C."/>
            <person name="Banfield J.F."/>
        </authorList>
    </citation>
    <scope>NUCLEOTIDE SEQUENCE [LARGE SCALE GENOMIC DNA]</scope>
    <source>
        <strain evidence="12">CG2_30_33_13</strain>
    </source>
</reference>
<dbReference type="EC" id="2.4.2.18" evidence="9"/>
<evidence type="ECO:0000259" key="11">
    <source>
        <dbReference type="Pfam" id="PF02885"/>
    </source>
</evidence>
<dbReference type="InterPro" id="IPR036320">
    <property type="entry name" value="Glycosyl_Trfase_fam3_N_dom_sf"/>
</dbReference>
<keyword evidence="9" id="KW-0479">Metal-binding</keyword>
<evidence type="ECO:0000313" key="14">
    <source>
        <dbReference type="EMBL" id="PIY31077.1"/>
    </source>
</evidence>
<comment type="similarity">
    <text evidence="8">In the C-terminal section; belongs to the anthranilate phosphoribosyltransferase family.</text>
</comment>
<keyword evidence="9" id="KW-0460">Magnesium</keyword>
<dbReference type="Proteomes" id="UP000231493">
    <property type="component" value="Unassembled WGS sequence"/>
</dbReference>
<evidence type="ECO:0000256" key="8">
    <source>
        <dbReference type="ARBA" id="ARBA00061188"/>
    </source>
</evidence>
<comment type="pathway">
    <text evidence="1 9">Amino-acid biosynthesis; L-tryptophan biosynthesis; L-tryptophan from chorismate: step 2/5.</text>
</comment>
<dbReference type="AlphaFoldDB" id="A0A1J5G591"/>
<sequence>MFKTLLNKVVLGESLDEKEAKKTMNKIMQGEVTSAQIASFLTALRIKGETIEEIVGFAQAMRENAVKLKKVYPFAVDTCGTGGDCKGTFNISTVTALVVAGAGLKVAKHGNRGVSSKSGSADVLEALGITINLTPIQIEECLEKVGIAFFFAPIFHPAMKFALGPRREIGFRTIFNLLGPLTNPAGAKYQVIGVYDTNLTELIAGVLGRLGVQGAMVVCGENGIDEITLTGSTKISQVKDGIIETFYLEPEELGLQRCKLKDIQGGDAKTNAKIALGILNGQRKGPQRDIVLLNAAAVLTVRGVVQDIKIGIKKVAEIIDSGAALRKLEELRDYTTRGLNK</sequence>
<feature type="binding site" evidence="9">
    <location>
        <position position="80"/>
    </location>
    <ligand>
        <name>anthranilate</name>
        <dbReference type="ChEBI" id="CHEBI:16567"/>
        <label>1</label>
    </ligand>
</feature>
<dbReference type="SUPFAM" id="SSF52418">
    <property type="entry name" value="Nucleoside phosphorylase/phosphoribosyltransferase catalytic domain"/>
    <property type="match status" value="1"/>
</dbReference>
<keyword evidence="2 9" id="KW-0028">Amino-acid biosynthesis</keyword>
<dbReference type="NCBIfam" id="TIGR01245">
    <property type="entry name" value="trpD"/>
    <property type="match status" value="1"/>
</dbReference>
<evidence type="ECO:0000313" key="12">
    <source>
        <dbReference type="EMBL" id="OIP67801.1"/>
    </source>
</evidence>
<dbReference type="PANTHER" id="PTHR43285:SF2">
    <property type="entry name" value="ANTHRANILATE PHOSPHORIBOSYLTRANSFERASE"/>
    <property type="match status" value="1"/>
</dbReference>
<feature type="binding site" evidence="9">
    <location>
        <position position="166"/>
    </location>
    <ligand>
        <name>anthranilate</name>
        <dbReference type="ChEBI" id="CHEBI:16567"/>
        <label>2</label>
    </ligand>
</feature>
<dbReference type="GO" id="GO:0004048">
    <property type="term" value="F:anthranilate phosphoribosyltransferase activity"/>
    <property type="evidence" value="ECO:0007669"/>
    <property type="project" value="UniProtKB-UniRule"/>
</dbReference>
<dbReference type="InterPro" id="IPR000312">
    <property type="entry name" value="Glycosyl_Trfase_fam3"/>
</dbReference>
<evidence type="ECO:0000256" key="5">
    <source>
        <dbReference type="ARBA" id="ARBA00022822"/>
    </source>
</evidence>
<accession>A0A2M8CC16</accession>
<feature type="binding site" evidence="9">
    <location>
        <position position="80"/>
    </location>
    <ligand>
        <name>5-phospho-alpha-D-ribose 1-diphosphate</name>
        <dbReference type="ChEBI" id="CHEBI:58017"/>
    </ligand>
</feature>
<evidence type="ECO:0000313" key="18">
    <source>
        <dbReference type="Proteomes" id="UP000230646"/>
    </source>
</evidence>
<evidence type="ECO:0000256" key="9">
    <source>
        <dbReference type="HAMAP-Rule" id="MF_00211"/>
    </source>
</evidence>
<dbReference type="InterPro" id="IPR035902">
    <property type="entry name" value="Nuc_phospho_transferase"/>
</dbReference>
<evidence type="ECO:0000259" key="10">
    <source>
        <dbReference type="Pfam" id="PF00591"/>
    </source>
</evidence>
<reference evidence="13" key="2">
    <citation type="submission" date="2017-09" db="EMBL/GenBank/DDBJ databases">
        <title>Depth-based differentiation of microbial function through sediment-hosted aquifers and enrichment of novel symbionts in the deep terrestrial subsurface.</title>
        <authorList>
            <person name="Probst A.J."/>
            <person name="Ladd B."/>
            <person name="Jarett J.K."/>
            <person name="Geller-Mcgrath D.E."/>
            <person name="Sieber C.M.K."/>
            <person name="Emerson J.B."/>
            <person name="Anantharaman K."/>
            <person name="Thomas B.C."/>
            <person name="Malmstrom R."/>
            <person name="Stieglmeier M."/>
            <person name="Klingl A."/>
            <person name="Woyke T."/>
            <person name="Ryan C.M."/>
            <person name="Banfield J.F."/>
        </authorList>
    </citation>
    <scope>NUCLEOTIDE SEQUENCE</scope>
    <source>
        <strain evidence="13">CG_4_8_14_3_um_filter_34_18</strain>
    </source>
</reference>
<feature type="domain" description="Glycosyl transferase family 3" evidence="10">
    <location>
        <begin position="75"/>
        <end position="325"/>
    </location>
</feature>
<dbReference type="GO" id="GO:0000287">
    <property type="term" value="F:magnesium ion binding"/>
    <property type="evidence" value="ECO:0007669"/>
    <property type="project" value="UniProtKB-UniRule"/>
</dbReference>
<reference evidence="17 18" key="3">
    <citation type="submission" date="2017-09" db="EMBL/GenBank/DDBJ databases">
        <title>Depth-based differentiation of microbial function through sediment-hosted aquifers and enrichment of novel symbionts in the deep terrestrial subsurface.</title>
        <authorList>
            <person name="Probst A.J."/>
            <person name="Ladd B."/>
            <person name="Jarett J.K."/>
            <person name="Geller-Mcgrath D.E."/>
            <person name="Sieber C.M."/>
            <person name="Emerson J.B."/>
            <person name="Anantharaman K."/>
            <person name="Thomas B.C."/>
            <person name="Malmstrom R."/>
            <person name="Stieglmeier M."/>
            <person name="Klingl A."/>
            <person name="Woyke T."/>
            <person name="Ryan C.M."/>
            <person name="Banfield J.F."/>
        </authorList>
    </citation>
    <scope>NUCLEOTIDE SEQUENCE [LARGE SCALE GENOMIC DNA]</scope>
    <source>
        <strain evidence="14">CG_4_10_14_3_um_filter_34_13</strain>
        <strain evidence="15">CG_4_9_14_3_um_filter_33_16</strain>
    </source>
</reference>
<dbReference type="Gene3D" id="1.20.970.10">
    <property type="entry name" value="Transferase, Pyrimidine Nucleoside Phosphorylase, Chain C"/>
    <property type="match status" value="1"/>
</dbReference>
<dbReference type="GO" id="GO:0005829">
    <property type="term" value="C:cytosol"/>
    <property type="evidence" value="ECO:0007669"/>
    <property type="project" value="TreeGrafter"/>
</dbReference>
<evidence type="ECO:0000313" key="13">
    <source>
        <dbReference type="EMBL" id="PIX35131.1"/>
    </source>
</evidence>
<comment type="cofactor">
    <cofactor evidence="9">
        <name>Mg(2+)</name>
        <dbReference type="ChEBI" id="CHEBI:18420"/>
    </cofactor>
    <text evidence="9">Binds 2 magnesium ions per monomer.</text>
</comment>
<comment type="subunit">
    <text evidence="9">Homodimer.</text>
</comment>
<accession>A0A2M7PLA3</accession>
<feature type="binding site" evidence="9">
    <location>
        <begin position="108"/>
        <end position="116"/>
    </location>
    <ligand>
        <name>5-phospho-alpha-D-ribose 1-diphosphate</name>
        <dbReference type="ChEBI" id="CHEBI:58017"/>
    </ligand>
</feature>
<dbReference type="FunFam" id="3.40.1030.10:FF:000002">
    <property type="entry name" value="Anthranilate phosphoribosyltransferase"/>
    <property type="match status" value="1"/>
</dbReference>
<feature type="binding site" evidence="9">
    <location>
        <begin position="90"/>
        <end position="93"/>
    </location>
    <ligand>
        <name>5-phospho-alpha-D-ribose 1-diphosphate</name>
        <dbReference type="ChEBI" id="CHEBI:58017"/>
    </ligand>
</feature>
<keyword evidence="6 9" id="KW-0057">Aromatic amino acid biosynthesis</keyword>
<protein>
    <recommendedName>
        <fullName evidence="9">Anthranilate phosphoribosyltransferase</fullName>
        <ecNumber evidence="9">2.4.2.18</ecNumber>
    </recommendedName>
</protein>
<keyword evidence="5 9" id="KW-0822">Tryptophan biosynthesis</keyword>
<feature type="binding site" evidence="9">
    <location>
        <position position="111"/>
    </location>
    <ligand>
        <name>anthranilate</name>
        <dbReference type="ChEBI" id="CHEBI:16567"/>
        <label>1</label>
    </ligand>
</feature>
<feature type="binding site" evidence="9">
    <location>
        <position position="92"/>
    </location>
    <ligand>
        <name>Mg(2+)</name>
        <dbReference type="ChEBI" id="CHEBI:18420"/>
        <label>1</label>
    </ligand>
</feature>